<gene>
    <name evidence="4" type="ORF">AFR_12350</name>
</gene>
<evidence type="ECO:0000313" key="4">
    <source>
        <dbReference type="EMBL" id="AGZ40756.1"/>
    </source>
</evidence>
<feature type="repeat" description="ANK" evidence="3">
    <location>
        <begin position="31"/>
        <end position="63"/>
    </location>
</feature>
<dbReference type="OrthoDB" id="3276350at2"/>
<dbReference type="eggNOG" id="COG0666">
    <property type="taxonomic scope" value="Bacteria"/>
</dbReference>
<accession>U5VYL8</accession>
<proteinExistence type="predicted"/>
<feature type="repeat" description="ANK" evidence="3">
    <location>
        <begin position="276"/>
        <end position="308"/>
    </location>
</feature>
<dbReference type="Pfam" id="PF00023">
    <property type="entry name" value="Ank"/>
    <property type="match status" value="2"/>
</dbReference>
<dbReference type="Proteomes" id="UP000017746">
    <property type="component" value="Chromosome"/>
</dbReference>
<dbReference type="Pfam" id="PF12796">
    <property type="entry name" value="Ank_2"/>
    <property type="match status" value="2"/>
</dbReference>
<keyword evidence="2 3" id="KW-0040">ANK repeat</keyword>
<dbReference type="PATRIC" id="fig|1246995.3.peg.2507"/>
<evidence type="ECO:0000256" key="1">
    <source>
        <dbReference type="ARBA" id="ARBA00022737"/>
    </source>
</evidence>
<dbReference type="KEGG" id="afs:AFR_12350"/>
<dbReference type="AlphaFoldDB" id="U5VYL8"/>
<dbReference type="EMBL" id="CP006272">
    <property type="protein sequence ID" value="AGZ40756.1"/>
    <property type="molecule type" value="Genomic_DNA"/>
</dbReference>
<dbReference type="PANTHER" id="PTHR24171">
    <property type="entry name" value="ANKYRIN REPEAT DOMAIN-CONTAINING PROTEIN 39-RELATED"/>
    <property type="match status" value="1"/>
</dbReference>
<dbReference type="InterPro" id="IPR002110">
    <property type="entry name" value="Ankyrin_rpt"/>
</dbReference>
<feature type="repeat" description="ANK" evidence="3">
    <location>
        <begin position="65"/>
        <end position="97"/>
    </location>
</feature>
<dbReference type="SMART" id="SM00248">
    <property type="entry name" value="ANK"/>
    <property type="match status" value="7"/>
</dbReference>
<name>U5VYL8_9ACTN</name>
<dbReference type="PROSITE" id="PS50297">
    <property type="entry name" value="ANK_REP_REGION"/>
    <property type="match status" value="4"/>
</dbReference>
<evidence type="ECO:0000313" key="5">
    <source>
        <dbReference type="Proteomes" id="UP000017746"/>
    </source>
</evidence>
<dbReference type="Gene3D" id="1.25.40.20">
    <property type="entry name" value="Ankyrin repeat-containing domain"/>
    <property type="match status" value="2"/>
</dbReference>
<dbReference type="InterPro" id="IPR036770">
    <property type="entry name" value="Ankyrin_rpt-contain_sf"/>
</dbReference>
<dbReference type="STRING" id="1246995.AFR_12350"/>
<sequence length="344" mass="36126">MTLQAAIRAGDAVAVGELLSTGTNPGHRDHDGRTPLMIAAGLGRLRLVALLLEAGADVFTVEPNMGATALHKAAQSGDADVIGLLLDHGALVDQQSARLGHTPLMDAVQHKNEAAVHLLLARGARTTIRNHWQETALDLALQDGADSIAGLLRARDDADASRVRALPLPAAVKAGDLPEVERLIAAGVPLDERMPEIGGHDDDYTALGLAARDGHAGIARVLRDAGADPRRLNGLMRATPGHEAAFAGHAEVLRVLTASGRTGAPALDLDAQGAYNGFTALHDAVWHGHGEAARALVEAGASLVLRSHTGHTPRQLALHYGYDDLATFLADAERHRYGRDSPHE</sequence>
<protein>
    <submittedName>
        <fullName evidence="4">Ankyrin</fullName>
    </submittedName>
</protein>
<dbReference type="PRINTS" id="PR01415">
    <property type="entry name" value="ANKYRIN"/>
</dbReference>
<dbReference type="SUPFAM" id="SSF48403">
    <property type="entry name" value="Ankyrin repeat"/>
    <property type="match status" value="1"/>
</dbReference>
<dbReference type="PROSITE" id="PS50088">
    <property type="entry name" value="ANK_REPEAT"/>
    <property type="match status" value="5"/>
</dbReference>
<dbReference type="PANTHER" id="PTHR24171:SF10">
    <property type="entry name" value="ANKYRIN REPEAT DOMAIN-CONTAINING PROTEIN 29-LIKE"/>
    <property type="match status" value="1"/>
</dbReference>
<feature type="repeat" description="ANK" evidence="3">
    <location>
        <begin position="99"/>
        <end position="131"/>
    </location>
</feature>
<evidence type="ECO:0000256" key="3">
    <source>
        <dbReference type="PROSITE-ProRule" id="PRU00023"/>
    </source>
</evidence>
<organism evidence="4 5">
    <name type="scientific">Actinoplanes friuliensis DSM 7358</name>
    <dbReference type="NCBI Taxonomy" id="1246995"/>
    <lineage>
        <taxon>Bacteria</taxon>
        <taxon>Bacillati</taxon>
        <taxon>Actinomycetota</taxon>
        <taxon>Actinomycetes</taxon>
        <taxon>Micromonosporales</taxon>
        <taxon>Micromonosporaceae</taxon>
        <taxon>Actinoplanes</taxon>
    </lineage>
</organism>
<keyword evidence="5" id="KW-1185">Reference proteome</keyword>
<evidence type="ECO:0000256" key="2">
    <source>
        <dbReference type="ARBA" id="ARBA00023043"/>
    </source>
</evidence>
<dbReference type="HOGENOM" id="CLU_000134_48_1_11"/>
<reference evidence="4 5" key="1">
    <citation type="journal article" date="2014" name="J. Biotechnol.">
        <title>Complete genome sequence of the actinobacterium Actinoplanes friuliensis HAG 010964, producer of the lipopeptide antibiotic friulimycin.</title>
        <authorList>
            <person name="Ruckert C."/>
            <person name="Szczepanowski R."/>
            <person name="Albersmeier A."/>
            <person name="Goesmann A."/>
            <person name="Fischer N."/>
            <person name="Steinkamper A."/>
            <person name="Puhler A."/>
            <person name="Biener R."/>
            <person name="Schwartz D."/>
            <person name="Kalinowski J."/>
        </authorList>
    </citation>
    <scope>NUCLEOTIDE SEQUENCE [LARGE SCALE GENOMIC DNA]</scope>
    <source>
        <strain evidence="4 5">DSM 7358</strain>
    </source>
</reference>
<feature type="repeat" description="ANK" evidence="3">
    <location>
        <begin position="202"/>
        <end position="234"/>
    </location>
</feature>
<keyword evidence="1" id="KW-0677">Repeat</keyword>